<sequence length="233" mass="26259">MKKIGIIGGLGPEATVDYYKEIINAYKAEDRALNYPEIILISVNMSNFLTLMDSKKFDEATTYLVDRIKRLHYAGADFAAITANTPHQVFDQVQAKSPIPLISIIEVTCDEAQKKGFKRCGLLGTAFTMNATFYSDVFRKRGIEVIMPCDNDKQIIHQKLFTEIELGIFRDDTRQILIKIIERMVKTNQIDSLILGCTELPLILAETSYAGIPILNTTKIHVKSIVDYCNSDL</sequence>
<dbReference type="RefSeq" id="WP_183413337.1">
    <property type="nucleotide sequence ID" value="NZ_JACHYB010000001.1"/>
</dbReference>
<dbReference type="SUPFAM" id="SSF53681">
    <property type="entry name" value="Aspartate/glutamate racemase"/>
    <property type="match status" value="2"/>
</dbReference>
<proteinExistence type="inferred from homology"/>
<dbReference type="Pfam" id="PF01177">
    <property type="entry name" value="Asp_Glu_race"/>
    <property type="match status" value="1"/>
</dbReference>
<dbReference type="PANTHER" id="PTHR21198">
    <property type="entry name" value="GLUTAMATE RACEMASE"/>
    <property type="match status" value="1"/>
</dbReference>
<evidence type="ECO:0000313" key="4">
    <source>
        <dbReference type="Proteomes" id="UP000544222"/>
    </source>
</evidence>
<accession>A0A7W5DST2</accession>
<dbReference type="PANTHER" id="PTHR21198:SF7">
    <property type="entry name" value="ASPARTATE-GLUTAMATE RACEMASE FAMILY"/>
    <property type="match status" value="1"/>
</dbReference>
<comment type="similarity">
    <text evidence="1">Belongs to the aspartate/glutamate racemases family.</text>
</comment>
<comment type="caution">
    <text evidence="3">The sequence shown here is derived from an EMBL/GenBank/DDBJ whole genome shotgun (WGS) entry which is preliminary data.</text>
</comment>
<keyword evidence="2 3" id="KW-0413">Isomerase</keyword>
<dbReference type="PROSITE" id="PS00924">
    <property type="entry name" value="ASP_GLU_RACEMASE_2"/>
    <property type="match status" value="1"/>
</dbReference>
<gene>
    <name evidence="3" type="ORF">FHX64_001751</name>
</gene>
<dbReference type="NCBIfam" id="TIGR00035">
    <property type="entry name" value="asp_race"/>
    <property type="match status" value="1"/>
</dbReference>
<dbReference type="Proteomes" id="UP000544222">
    <property type="component" value="Unassembled WGS sequence"/>
</dbReference>
<evidence type="ECO:0000256" key="2">
    <source>
        <dbReference type="ARBA" id="ARBA00023235"/>
    </source>
</evidence>
<organism evidence="3 4">
    <name type="scientific">Microbacter margulisiae</name>
    <dbReference type="NCBI Taxonomy" id="1350067"/>
    <lineage>
        <taxon>Bacteria</taxon>
        <taxon>Pseudomonadati</taxon>
        <taxon>Bacteroidota</taxon>
        <taxon>Bacteroidia</taxon>
        <taxon>Bacteroidales</taxon>
        <taxon>Porphyromonadaceae</taxon>
        <taxon>Microbacter</taxon>
    </lineage>
</organism>
<dbReference type="Gene3D" id="3.40.50.1860">
    <property type="match status" value="2"/>
</dbReference>
<dbReference type="GO" id="GO:0047689">
    <property type="term" value="F:aspartate racemase activity"/>
    <property type="evidence" value="ECO:0007669"/>
    <property type="project" value="UniProtKB-EC"/>
</dbReference>
<dbReference type="AlphaFoldDB" id="A0A7W5DST2"/>
<name>A0A7W5DST2_9PORP</name>
<reference evidence="3 4" key="1">
    <citation type="submission" date="2020-08" db="EMBL/GenBank/DDBJ databases">
        <title>Genomic Encyclopedia of Type Strains, Phase IV (KMG-IV): sequencing the most valuable type-strain genomes for metagenomic binning, comparative biology and taxonomic classification.</title>
        <authorList>
            <person name="Goeker M."/>
        </authorList>
    </citation>
    <scope>NUCLEOTIDE SEQUENCE [LARGE SCALE GENOMIC DNA]</scope>
    <source>
        <strain evidence="3 4">DSM 27471</strain>
    </source>
</reference>
<dbReference type="EMBL" id="JACHYB010000001">
    <property type="protein sequence ID" value="MBB3187588.1"/>
    <property type="molecule type" value="Genomic_DNA"/>
</dbReference>
<dbReference type="InterPro" id="IPR033134">
    <property type="entry name" value="Asp/Glu_racemase_AS_2"/>
</dbReference>
<evidence type="ECO:0000256" key="1">
    <source>
        <dbReference type="ARBA" id="ARBA00007847"/>
    </source>
</evidence>
<dbReference type="InterPro" id="IPR015942">
    <property type="entry name" value="Asp/Glu/hydantoin_racemase"/>
</dbReference>
<keyword evidence="4" id="KW-1185">Reference proteome</keyword>
<dbReference type="InterPro" id="IPR004380">
    <property type="entry name" value="Asp_race"/>
</dbReference>
<protein>
    <submittedName>
        <fullName evidence="3">Aspartate racemase</fullName>
        <ecNumber evidence="3">5.1.1.13</ecNumber>
    </submittedName>
</protein>
<dbReference type="InterPro" id="IPR001920">
    <property type="entry name" value="Asp/Glu_race"/>
</dbReference>
<dbReference type="EC" id="5.1.1.13" evidence="3"/>
<evidence type="ECO:0000313" key="3">
    <source>
        <dbReference type="EMBL" id="MBB3187588.1"/>
    </source>
</evidence>